<keyword evidence="8" id="KW-0472">Membrane</keyword>
<evidence type="ECO:0000313" key="10">
    <source>
        <dbReference type="EMBL" id="HET21329.1"/>
    </source>
</evidence>
<keyword evidence="6 10" id="KW-0067">ATP-binding</keyword>
<dbReference type="SUPFAM" id="SSF52540">
    <property type="entry name" value="P-loop containing nucleoside triphosphate hydrolases"/>
    <property type="match status" value="2"/>
</dbReference>
<evidence type="ECO:0000256" key="7">
    <source>
        <dbReference type="ARBA" id="ARBA00022967"/>
    </source>
</evidence>
<keyword evidence="2" id="KW-0813">Transport</keyword>
<dbReference type="PROSITE" id="PS50893">
    <property type="entry name" value="ABC_TRANSPORTER_2"/>
    <property type="match status" value="2"/>
</dbReference>
<keyword evidence="4" id="KW-0677">Repeat</keyword>
<dbReference type="Gene3D" id="3.40.50.300">
    <property type="entry name" value="P-loop containing nucleotide triphosphate hydrolases"/>
    <property type="match status" value="2"/>
</dbReference>
<dbReference type="GO" id="GO:0005886">
    <property type="term" value="C:plasma membrane"/>
    <property type="evidence" value="ECO:0007669"/>
    <property type="project" value="UniProtKB-SubCell"/>
</dbReference>
<feature type="domain" description="ABC transporter" evidence="9">
    <location>
        <begin position="251"/>
        <end position="491"/>
    </location>
</feature>
<evidence type="ECO:0000256" key="2">
    <source>
        <dbReference type="ARBA" id="ARBA00022448"/>
    </source>
</evidence>
<reference evidence="10" key="1">
    <citation type="journal article" date="2020" name="mSystems">
        <title>Genome- and Community-Level Interaction Insights into Carbon Utilization and Element Cycling Functions of Hydrothermarchaeota in Hydrothermal Sediment.</title>
        <authorList>
            <person name="Zhou Z."/>
            <person name="Liu Y."/>
            <person name="Xu W."/>
            <person name="Pan J."/>
            <person name="Luo Z.H."/>
            <person name="Li M."/>
        </authorList>
    </citation>
    <scope>NUCLEOTIDE SEQUENCE [LARGE SCALE GENOMIC DNA]</scope>
    <source>
        <strain evidence="10">SpSt-12</strain>
    </source>
</reference>
<evidence type="ECO:0000256" key="3">
    <source>
        <dbReference type="ARBA" id="ARBA00022475"/>
    </source>
</evidence>
<dbReference type="CDD" id="cd03216">
    <property type="entry name" value="ABC_Carb_Monos_I"/>
    <property type="match status" value="1"/>
</dbReference>
<evidence type="ECO:0000256" key="1">
    <source>
        <dbReference type="ARBA" id="ARBA00004202"/>
    </source>
</evidence>
<dbReference type="InterPro" id="IPR003439">
    <property type="entry name" value="ABC_transporter-like_ATP-bd"/>
</dbReference>
<organism evidence="10">
    <name type="scientific">Archaeoglobus fulgidus</name>
    <dbReference type="NCBI Taxonomy" id="2234"/>
    <lineage>
        <taxon>Archaea</taxon>
        <taxon>Methanobacteriati</taxon>
        <taxon>Methanobacteriota</taxon>
        <taxon>Archaeoglobi</taxon>
        <taxon>Archaeoglobales</taxon>
        <taxon>Archaeoglobaceae</taxon>
        <taxon>Archaeoglobus</taxon>
    </lineage>
</organism>
<dbReference type="InterPro" id="IPR050107">
    <property type="entry name" value="ABC_carbohydrate_import_ATPase"/>
</dbReference>
<proteinExistence type="predicted"/>
<keyword evidence="7" id="KW-1278">Translocase</keyword>
<dbReference type="CDD" id="cd03215">
    <property type="entry name" value="ABC_Carb_Monos_II"/>
    <property type="match status" value="1"/>
</dbReference>
<dbReference type="Pfam" id="PF00005">
    <property type="entry name" value="ABC_tran"/>
    <property type="match status" value="2"/>
</dbReference>
<sequence>MRNIVKRFGNLVANDHINFEVRRGEIHGLLGENGAGKTTLMNILYGIYRPDEGEIIFEGEKVRFKSPKDAISAGIGMVHQHFMLVPRMNVFQNIVLGYRTPSDPLVNQKWVEERVRTLSEKYGIDVALYEFVMNLSVGEEQRVEILKALFRDVKLLILDEPTAVLTPQEVDSLFYALKSMTKSGLTIIFITHKLKEALKVTDRITVLRRGKKVGTVNTSETNERELTRMMVGRDIGLYISKPVTKYGKEVLKVEDLWVRDERKNYAVKGVNFSIREGEILGIAGVSGNGQRELEEAIAGLRKVEKGRIILDGKEITKKGVREREDIAYIPEDRIGVGLAPSLSVLENLMLKDFKKYKKGFFLNFEEMERKAKELIEEFSVKTPSIHSKAGTLSGGNIQRLILARELSKNPRLIIASQPTRGLDVEGTDYVRRRLVDAAVKGAAVLLISEDLEEVFQLADRIAVMYEGEIRGIMEREKASYDKVGYLMAGGLEVTV</sequence>
<evidence type="ECO:0000256" key="5">
    <source>
        <dbReference type="ARBA" id="ARBA00022741"/>
    </source>
</evidence>
<evidence type="ECO:0000256" key="6">
    <source>
        <dbReference type="ARBA" id="ARBA00022840"/>
    </source>
</evidence>
<keyword evidence="3" id="KW-1003">Cell membrane</keyword>
<dbReference type="InterPro" id="IPR027417">
    <property type="entry name" value="P-loop_NTPase"/>
</dbReference>
<evidence type="ECO:0000256" key="4">
    <source>
        <dbReference type="ARBA" id="ARBA00022737"/>
    </source>
</evidence>
<dbReference type="FunFam" id="3.40.50.300:FF:000127">
    <property type="entry name" value="Ribose import ATP-binding protein RbsA"/>
    <property type="match status" value="1"/>
</dbReference>
<dbReference type="GO" id="GO:0016887">
    <property type="term" value="F:ATP hydrolysis activity"/>
    <property type="evidence" value="ECO:0007669"/>
    <property type="project" value="InterPro"/>
</dbReference>
<protein>
    <submittedName>
        <fullName evidence="10">ABC transporter ATP-binding protein</fullName>
    </submittedName>
</protein>
<keyword evidence="5" id="KW-0547">Nucleotide-binding</keyword>
<dbReference type="PROSITE" id="PS00211">
    <property type="entry name" value="ABC_TRANSPORTER_1"/>
    <property type="match status" value="1"/>
</dbReference>
<evidence type="ECO:0000259" key="9">
    <source>
        <dbReference type="PROSITE" id="PS50893"/>
    </source>
</evidence>
<dbReference type="SMART" id="SM00382">
    <property type="entry name" value="AAA"/>
    <property type="match status" value="1"/>
</dbReference>
<accession>A0A7C2S8L7</accession>
<comment type="subcellular location">
    <subcellularLocation>
        <location evidence="1">Cell membrane</location>
        <topology evidence="1">Peripheral membrane protein</topology>
    </subcellularLocation>
</comment>
<dbReference type="InterPro" id="IPR017871">
    <property type="entry name" value="ABC_transporter-like_CS"/>
</dbReference>
<dbReference type="GO" id="GO:0005524">
    <property type="term" value="F:ATP binding"/>
    <property type="evidence" value="ECO:0007669"/>
    <property type="project" value="UniProtKB-KW"/>
</dbReference>
<name>A0A7C2S8L7_ARCFL</name>
<comment type="caution">
    <text evidence="10">The sequence shown here is derived from an EMBL/GenBank/DDBJ whole genome shotgun (WGS) entry which is preliminary data.</text>
</comment>
<feature type="domain" description="ABC transporter" evidence="9">
    <location>
        <begin position="1"/>
        <end position="234"/>
    </location>
</feature>
<gene>
    <name evidence="10" type="ORF">ENN70_04450</name>
</gene>
<evidence type="ECO:0000256" key="8">
    <source>
        <dbReference type="ARBA" id="ARBA00023136"/>
    </source>
</evidence>
<dbReference type="AlphaFoldDB" id="A0A7C2S8L7"/>
<dbReference type="PANTHER" id="PTHR43790">
    <property type="entry name" value="CARBOHYDRATE TRANSPORT ATP-BINDING PROTEIN MG119-RELATED"/>
    <property type="match status" value="1"/>
</dbReference>
<dbReference type="PANTHER" id="PTHR43790:SF9">
    <property type="entry name" value="GALACTOFURANOSE TRANSPORTER ATP-BINDING PROTEIN YTFR"/>
    <property type="match status" value="1"/>
</dbReference>
<dbReference type="EMBL" id="DSCQ01000054">
    <property type="protein sequence ID" value="HET21329.1"/>
    <property type="molecule type" value="Genomic_DNA"/>
</dbReference>
<dbReference type="InterPro" id="IPR003593">
    <property type="entry name" value="AAA+_ATPase"/>
</dbReference>